<dbReference type="AlphaFoldDB" id="A0A919J3W6"/>
<comment type="caution">
    <text evidence="2">The sequence shown here is derived from an EMBL/GenBank/DDBJ whole genome shotgun (WGS) entry which is preliminary data.</text>
</comment>
<keyword evidence="3" id="KW-1185">Reference proteome</keyword>
<evidence type="ECO:0000313" key="3">
    <source>
        <dbReference type="Proteomes" id="UP000598174"/>
    </source>
</evidence>
<proteinExistence type="predicted"/>
<dbReference type="Proteomes" id="UP000598174">
    <property type="component" value="Unassembled WGS sequence"/>
</dbReference>
<accession>A0A919J3W6</accession>
<feature type="region of interest" description="Disordered" evidence="1">
    <location>
        <begin position="1"/>
        <end position="32"/>
    </location>
</feature>
<gene>
    <name evidence="2" type="ORF">Afe05nite_58600</name>
</gene>
<sequence>MKPVAGRLSRTPDSVIRPAARQAPGVSGPAARVGGLVGARPAGHAGSLAVGAVSGVAAGFGEATARGADAGAVTAVIASTAPSAASAPRRVASRTCTAPPGLVGSLARLNANRRAGVTVIARA</sequence>
<evidence type="ECO:0000313" key="2">
    <source>
        <dbReference type="EMBL" id="GIE14020.1"/>
    </source>
</evidence>
<protein>
    <submittedName>
        <fullName evidence="2">Uncharacterized protein</fullName>
    </submittedName>
</protein>
<reference evidence="2" key="1">
    <citation type="submission" date="2021-01" db="EMBL/GenBank/DDBJ databases">
        <title>Whole genome shotgun sequence of Actinoplanes ferrugineus NBRC 15555.</title>
        <authorList>
            <person name="Komaki H."/>
            <person name="Tamura T."/>
        </authorList>
    </citation>
    <scope>NUCLEOTIDE SEQUENCE</scope>
    <source>
        <strain evidence="2">NBRC 15555</strain>
    </source>
</reference>
<dbReference type="EMBL" id="BOMM01000051">
    <property type="protein sequence ID" value="GIE14020.1"/>
    <property type="molecule type" value="Genomic_DNA"/>
</dbReference>
<evidence type="ECO:0000256" key="1">
    <source>
        <dbReference type="SAM" id="MobiDB-lite"/>
    </source>
</evidence>
<organism evidence="2 3">
    <name type="scientific">Paractinoplanes ferrugineus</name>
    <dbReference type="NCBI Taxonomy" id="113564"/>
    <lineage>
        <taxon>Bacteria</taxon>
        <taxon>Bacillati</taxon>
        <taxon>Actinomycetota</taxon>
        <taxon>Actinomycetes</taxon>
        <taxon>Micromonosporales</taxon>
        <taxon>Micromonosporaceae</taxon>
        <taxon>Paractinoplanes</taxon>
    </lineage>
</organism>
<name>A0A919J3W6_9ACTN</name>